<organism evidence="1 2">
    <name type="scientific">Setaria digitata</name>
    <dbReference type="NCBI Taxonomy" id="48799"/>
    <lineage>
        <taxon>Eukaryota</taxon>
        <taxon>Metazoa</taxon>
        <taxon>Ecdysozoa</taxon>
        <taxon>Nematoda</taxon>
        <taxon>Chromadorea</taxon>
        <taxon>Rhabditida</taxon>
        <taxon>Spirurina</taxon>
        <taxon>Spiruromorpha</taxon>
        <taxon>Filarioidea</taxon>
        <taxon>Setariidae</taxon>
        <taxon>Setaria</taxon>
    </lineage>
</organism>
<dbReference type="Proteomes" id="UP000887581">
    <property type="component" value="Unplaced"/>
</dbReference>
<reference evidence="2" key="1">
    <citation type="submission" date="2022-11" db="UniProtKB">
        <authorList>
            <consortium name="WormBaseParasite"/>
        </authorList>
    </citation>
    <scope>IDENTIFICATION</scope>
</reference>
<accession>A0A915PSV1</accession>
<dbReference type="AlphaFoldDB" id="A0A915PSV1"/>
<keyword evidence="1" id="KW-1185">Reference proteome</keyword>
<evidence type="ECO:0000313" key="1">
    <source>
        <dbReference type="Proteomes" id="UP000887581"/>
    </source>
</evidence>
<protein>
    <submittedName>
        <fullName evidence="2">Uncharacterized protein</fullName>
    </submittedName>
</protein>
<sequence length="92" mass="10330">MIWIPRLTEVCGNDLVERKDYRKLVIEMIPETWTGRVNKGEQAVCGGQEPMISHLAGLEWVCTPAQTALNQSAHTHWSALFTAHCPLGEENN</sequence>
<name>A0A915PSV1_9BILA</name>
<dbReference type="WBParaSite" id="sdigi.contig29.g2219.t1">
    <property type="protein sequence ID" value="sdigi.contig29.g2219.t1"/>
    <property type="gene ID" value="sdigi.contig29.g2219"/>
</dbReference>
<proteinExistence type="predicted"/>
<evidence type="ECO:0000313" key="2">
    <source>
        <dbReference type="WBParaSite" id="sdigi.contig29.g2219.t1"/>
    </source>
</evidence>